<organism evidence="1 2">
    <name type="scientific">Actinomadura sediminis</name>
    <dbReference type="NCBI Taxonomy" id="1038904"/>
    <lineage>
        <taxon>Bacteria</taxon>
        <taxon>Bacillati</taxon>
        <taxon>Actinomycetota</taxon>
        <taxon>Actinomycetes</taxon>
        <taxon>Streptosporangiales</taxon>
        <taxon>Thermomonosporaceae</taxon>
        <taxon>Actinomadura</taxon>
    </lineage>
</organism>
<evidence type="ECO:0000313" key="1">
    <source>
        <dbReference type="EMBL" id="MFD0900435.1"/>
    </source>
</evidence>
<dbReference type="Proteomes" id="UP001596972">
    <property type="component" value="Unassembled WGS sequence"/>
</dbReference>
<sequence length="68" mass="6735">MGLVDASAFGDEEPGGDVAQVEVLLAQVQGVRQRGLVGDGGAADGFAAGAGGLAVFSRTCPQSQSSWL</sequence>
<reference evidence="2" key="1">
    <citation type="journal article" date="2019" name="Int. J. Syst. Evol. Microbiol.">
        <title>The Global Catalogue of Microorganisms (GCM) 10K type strain sequencing project: providing services to taxonomists for standard genome sequencing and annotation.</title>
        <authorList>
            <consortium name="The Broad Institute Genomics Platform"/>
            <consortium name="The Broad Institute Genome Sequencing Center for Infectious Disease"/>
            <person name="Wu L."/>
            <person name="Ma J."/>
        </authorList>
    </citation>
    <scope>NUCLEOTIDE SEQUENCE [LARGE SCALE GENOMIC DNA]</scope>
    <source>
        <strain evidence="2">JCM 31202</strain>
    </source>
</reference>
<name>A0ABW3ELR3_9ACTN</name>
<keyword evidence="2" id="KW-1185">Reference proteome</keyword>
<dbReference type="EMBL" id="JBHTJA010000010">
    <property type="protein sequence ID" value="MFD0900435.1"/>
    <property type="molecule type" value="Genomic_DNA"/>
</dbReference>
<proteinExistence type="predicted"/>
<dbReference type="RefSeq" id="WP_378297435.1">
    <property type="nucleotide sequence ID" value="NZ_JBHTJA010000010.1"/>
</dbReference>
<protein>
    <submittedName>
        <fullName evidence="1">Uncharacterized protein</fullName>
    </submittedName>
</protein>
<accession>A0ABW3ELR3</accession>
<gene>
    <name evidence="1" type="ORF">ACFQ11_08545</name>
</gene>
<comment type="caution">
    <text evidence="1">The sequence shown here is derived from an EMBL/GenBank/DDBJ whole genome shotgun (WGS) entry which is preliminary data.</text>
</comment>
<evidence type="ECO:0000313" key="2">
    <source>
        <dbReference type="Proteomes" id="UP001596972"/>
    </source>
</evidence>